<name>A0AAV9WQ42_9PEZI</name>
<evidence type="ECO:0000256" key="5">
    <source>
        <dbReference type="SAM" id="MobiDB-lite"/>
    </source>
</evidence>
<evidence type="ECO:0000256" key="4">
    <source>
        <dbReference type="PROSITE-ProRule" id="PRU00228"/>
    </source>
</evidence>
<sequence length="463" mass="52252">MSYQVDYNTYNTYRSEYGPIARDAAQQSNQTGFYDENSEYICDICKSHNFSGTVYHCKTCMNGDFDMCESCRTQGRNCFCGHGGNIIPLRIIPGKGRKCGAIAGLGANIDLEDLAATTLSDLLPINTKLNDPLENPELLPYYERFAAYTDTHRNPPYNTFLCSSAREYEAWENEAYNPQKSYYERKIADFGEILVEARHFAQYTARSGSKGWEYQTPDGELVDTLDFLIHLTIKLEETYKDLSDLDVEIAAKKAQALEKYSCDIIIAKVTAEVDAIKSNGQFQSKHEERTKAADTLKHHYDIRKKLEDRLLNFRRAQVNAYLTYRISESPEHEIAAKSECEISLNGATRMRDETIRSISEEYDARVAKSLLPAISSVSAMVPALPQYNYSASMSQTSYSTQPPPPLPPRDTNTNTVAQTSSNSVPTSTASANPPKYQMPLSYYSNLLTQQHVPSILLDDYEYD</sequence>
<comment type="caution">
    <text evidence="7">The sequence shown here is derived from an EMBL/GenBank/DDBJ whole genome shotgun (WGS) entry which is preliminary data.</text>
</comment>
<reference evidence="7 8" key="1">
    <citation type="submission" date="2023-08" db="EMBL/GenBank/DDBJ databases">
        <authorList>
            <person name="Palmer J.M."/>
        </authorList>
    </citation>
    <scope>NUCLEOTIDE SEQUENCE [LARGE SCALE GENOMIC DNA]</scope>
    <source>
        <strain evidence="7 8">TWF481</strain>
    </source>
</reference>
<dbReference type="SUPFAM" id="SSF57850">
    <property type="entry name" value="RING/U-box"/>
    <property type="match status" value="1"/>
</dbReference>
<proteinExistence type="predicted"/>
<accession>A0AAV9WQ42</accession>
<keyword evidence="8" id="KW-1185">Reference proteome</keyword>
<dbReference type="InterPro" id="IPR043145">
    <property type="entry name" value="Znf_ZZ_sf"/>
</dbReference>
<keyword evidence="1" id="KW-0479">Metal-binding</keyword>
<feature type="region of interest" description="Disordered" evidence="5">
    <location>
        <begin position="394"/>
        <end position="434"/>
    </location>
</feature>
<evidence type="ECO:0000256" key="1">
    <source>
        <dbReference type="ARBA" id="ARBA00022723"/>
    </source>
</evidence>
<evidence type="ECO:0000256" key="2">
    <source>
        <dbReference type="ARBA" id="ARBA00022771"/>
    </source>
</evidence>
<dbReference type="Proteomes" id="UP001370758">
    <property type="component" value="Unassembled WGS sequence"/>
</dbReference>
<protein>
    <recommendedName>
        <fullName evidence="6">ZZ-type domain-containing protein</fullName>
    </recommendedName>
</protein>
<evidence type="ECO:0000313" key="8">
    <source>
        <dbReference type="Proteomes" id="UP001370758"/>
    </source>
</evidence>
<dbReference type="PROSITE" id="PS50135">
    <property type="entry name" value="ZF_ZZ_2"/>
    <property type="match status" value="1"/>
</dbReference>
<feature type="domain" description="ZZ-type" evidence="6">
    <location>
        <begin position="37"/>
        <end position="97"/>
    </location>
</feature>
<gene>
    <name evidence="7" type="ORF">TWF481_004371</name>
</gene>
<dbReference type="EMBL" id="JAVHJL010000002">
    <property type="protein sequence ID" value="KAK6509638.1"/>
    <property type="molecule type" value="Genomic_DNA"/>
</dbReference>
<dbReference type="InterPro" id="IPR000433">
    <property type="entry name" value="Znf_ZZ"/>
</dbReference>
<keyword evidence="3" id="KW-0862">Zinc</keyword>
<dbReference type="GO" id="GO:0008270">
    <property type="term" value="F:zinc ion binding"/>
    <property type="evidence" value="ECO:0007669"/>
    <property type="project" value="UniProtKB-KW"/>
</dbReference>
<dbReference type="AlphaFoldDB" id="A0AAV9WQ42"/>
<evidence type="ECO:0000256" key="3">
    <source>
        <dbReference type="ARBA" id="ARBA00022833"/>
    </source>
</evidence>
<dbReference type="Pfam" id="PF00569">
    <property type="entry name" value="ZZ"/>
    <property type="match status" value="1"/>
</dbReference>
<feature type="compositionally biased region" description="Polar residues" evidence="5">
    <location>
        <begin position="410"/>
        <end position="431"/>
    </location>
</feature>
<evidence type="ECO:0000313" key="7">
    <source>
        <dbReference type="EMBL" id="KAK6509638.1"/>
    </source>
</evidence>
<organism evidence="7 8">
    <name type="scientific">Arthrobotrys musiformis</name>
    <dbReference type="NCBI Taxonomy" id="47236"/>
    <lineage>
        <taxon>Eukaryota</taxon>
        <taxon>Fungi</taxon>
        <taxon>Dikarya</taxon>
        <taxon>Ascomycota</taxon>
        <taxon>Pezizomycotina</taxon>
        <taxon>Orbiliomycetes</taxon>
        <taxon>Orbiliales</taxon>
        <taxon>Orbiliaceae</taxon>
        <taxon>Arthrobotrys</taxon>
    </lineage>
</organism>
<keyword evidence="2 4" id="KW-0863">Zinc-finger</keyword>
<dbReference type="Gene3D" id="3.30.60.90">
    <property type="match status" value="1"/>
</dbReference>
<evidence type="ECO:0000259" key="6">
    <source>
        <dbReference type="PROSITE" id="PS50135"/>
    </source>
</evidence>